<comment type="caution">
    <text evidence="4">The sequence shown here is derived from an EMBL/GenBank/DDBJ whole genome shotgun (WGS) entry which is preliminary data.</text>
</comment>
<reference evidence="4 5" key="1">
    <citation type="journal article" date="2013" name="Curr. Biol.">
        <title>The Genome of the Foraminiferan Reticulomyxa filosa.</title>
        <authorList>
            <person name="Glockner G."/>
            <person name="Hulsmann N."/>
            <person name="Schleicher M."/>
            <person name="Noegel A.A."/>
            <person name="Eichinger L."/>
            <person name="Gallinger C."/>
            <person name="Pawlowski J."/>
            <person name="Sierra R."/>
            <person name="Euteneuer U."/>
            <person name="Pillet L."/>
            <person name="Moustafa A."/>
            <person name="Platzer M."/>
            <person name="Groth M."/>
            <person name="Szafranski K."/>
            <person name="Schliwa M."/>
        </authorList>
    </citation>
    <scope>NUCLEOTIDE SEQUENCE [LARGE SCALE GENOMIC DNA]</scope>
</reference>
<evidence type="ECO:0000256" key="2">
    <source>
        <dbReference type="ARBA" id="ARBA00022741"/>
    </source>
</evidence>
<keyword evidence="2" id="KW-0547">Nucleotide-binding</keyword>
<evidence type="ECO:0000256" key="1">
    <source>
        <dbReference type="ARBA" id="ARBA00007381"/>
    </source>
</evidence>
<keyword evidence="5" id="KW-1185">Reference proteome</keyword>
<protein>
    <submittedName>
        <fullName evidence="4">Heat shock cognate 71 kDa protein-like isoform 3</fullName>
    </submittedName>
</protein>
<dbReference type="SUPFAM" id="SSF53067">
    <property type="entry name" value="Actin-like ATPase domain"/>
    <property type="match status" value="2"/>
</dbReference>
<dbReference type="AlphaFoldDB" id="X6LSP6"/>
<dbReference type="GO" id="GO:0034663">
    <property type="term" value="C:endoplasmic reticulum chaperone complex"/>
    <property type="evidence" value="ECO:0007669"/>
    <property type="project" value="TreeGrafter"/>
</dbReference>
<dbReference type="Gene3D" id="3.30.420.40">
    <property type="match status" value="2"/>
</dbReference>
<dbReference type="InterPro" id="IPR043129">
    <property type="entry name" value="ATPase_NBD"/>
</dbReference>
<dbReference type="FunFam" id="3.30.420.40:FF:000545">
    <property type="entry name" value="Endoplasmic reticulum chaperone BiP"/>
    <property type="match status" value="1"/>
</dbReference>
<proteinExistence type="inferred from homology"/>
<dbReference type="GO" id="GO:0140662">
    <property type="term" value="F:ATP-dependent protein folding chaperone"/>
    <property type="evidence" value="ECO:0007669"/>
    <property type="project" value="InterPro"/>
</dbReference>
<dbReference type="OMA" id="GASYSIC"/>
<evidence type="ECO:0000313" key="4">
    <source>
        <dbReference type="EMBL" id="ETO04366.1"/>
    </source>
</evidence>
<evidence type="ECO:0000256" key="3">
    <source>
        <dbReference type="ARBA" id="ARBA00022840"/>
    </source>
</evidence>
<dbReference type="PANTHER" id="PTHR45639">
    <property type="entry name" value="HSC70CB, ISOFORM G-RELATED"/>
    <property type="match status" value="1"/>
</dbReference>
<dbReference type="InterPro" id="IPR013126">
    <property type="entry name" value="Hsp_70_fam"/>
</dbReference>
<gene>
    <name evidence="4" type="ORF">RFI_33028</name>
</gene>
<dbReference type="EMBL" id="ASPP01029445">
    <property type="protein sequence ID" value="ETO04366.1"/>
    <property type="molecule type" value="Genomic_DNA"/>
</dbReference>
<dbReference type="OrthoDB" id="29851at2759"/>
<dbReference type="GO" id="GO:0005524">
    <property type="term" value="F:ATP binding"/>
    <property type="evidence" value="ECO:0007669"/>
    <property type="project" value="UniProtKB-KW"/>
</dbReference>
<dbReference type="PRINTS" id="PR00301">
    <property type="entry name" value="HEATSHOCK70"/>
</dbReference>
<dbReference type="PANTHER" id="PTHR45639:SF34">
    <property type="entry name" value="CHAPERONE PROTEIN DNAK"/>
    <property type="match status" value="1"/>
</dbReference>
<sequence>MSERKELEFCSLGIDFGVTKSCVAVWRGEEIETVTNDLNRRIIPSCFAFVDKKEYFGSEAETFAQKAPESIIYGLKYLVNDSSRIKLLPEHLTVNKILSMYFKHIKDISEKRLEFQATKAVITVPTLFTHSEKQIIKKAAEGAGLQVVSTLDDTIAAMTAYGLNKRAIEKTKNVLIFDMGGRNCTTSIVTVTKESMNIKAIRLSPGGDSCTDILVKHFMNEIKTTCNVDVSTDTNTVSRLHIACNFLKHGVSSEQTVNTYLKVNDKDIPLAMTQTKFIYFFFFFKFI</sequence>
<dbReference type="Proteomes" id="UP000023152">
    <property type="component" value="Unassembled WGS sequence"/>
</dbReference>
<keyword evidence="4" id="KW-0346">Stress response</keyword>
<name>X6LSP6_RETFI</name>
<keyword evidence="3" id="KW-0067">ATP-binding</keyword>
<organism evidence="4 5">
    <name type="scientific">Reticulomyxa filosa</name>
    <dbReference type="NCBI Taxonomy" id="46433"/>
    <lineage>
        <taxon>Eukaryota</taxon>
        <taxon>Sar</taxon>
        <taxon>Rhizaria</taxon>
        <taxon>Retaria</taxon>
        <taxon>Foraminifera</taxon>
        <taxon>Monothalamids</taxon>
        <taxon>Reticulomyxidae</taxon>
        <taxon>Reticulomyxa</taxon>
    </lineage>
</organism>
<comment type="similarity">
    <text evidence="1">Belongs to the heat shock protein 70 family.</text>
</comment>
<dbReference type="GO" id="GO:0030968">
    <property type="term" value="P:endoplasmic reticulum unfolded protein response"/>
    <property type="evidence" value="ECO:0007669"/>
    <property type="project" value="TreeGrafter"/>
</dbReference>
<dbReference type="Pfam" id="PF00012">
    <property type="entry name" value="HSP70"/>
    <property type="match status" value="2"/>
</dbReference>
<accession>X6LSP6</accession>
<dbReference type="Gene3D" id="3.90.640.10">
    <property type="entry name" value="Actin, Chain A, domain 4"/>
    <property type="match status" value="1"/>
</dbReference>
<evidence type="ECO:0000313" key="5">
    <source>
        <dbReference type="Proteomes" id="UP000023152"/>
    </source>
</evidence>